<evidence type="ECO:0000313" key="2">
    <source>
        <dbReference type="EMBL" id="WJZ98598.1"/>
    </source>
</evidence>
<dbReference type="InterPro" id="IPR043502">
    <property type="entry name" value="DNA/RNA_pol_sf"/>
</dbReference>
<dbReference type="InterPro" id="IPR043128">
    <property type="entry name" value="Rev_trsase/Diguanyl_cyclase"/>
</dbReference>
<accession>A0ABY9CTT1</accession>
<dbReference type="CDD" id="cd01647">
    <property type="entry name" value="RT_LTR"/>
    <property type="match status" value="1"/>
</dbReference>
<evidence type="ECO:0000259" key="1">
    <source>
        <dbReference type="Pfam" id="PF00078"/>
    </source>
</evidence>
<dbReference type="Gene3D" id="3.10.10.10">
    <property type="entry name" value="HIV Type 1 Reverse Transcriptase, subunit A, domain 1"/>
    <property type="match status" value="1"/>
</dbReference>
<sequence>MLEFDGDGPIATDITHDTVSIEEVSDSVDPPLSIDTMFGFVTRFDDISYGNNDMSIFEYLPVSQRFPFITPPTPIAHVCDVDDVGDTDDPLSGQLKCDSDLDMEDKKVTPIYGSTELIDLRAPDQPRELRIGSSLSPDERSRLIDLRRSYLDVFALSYEDMPGLDPTIVQHHLPILPHARLDSEGRVCVDFRDLNKASPKDDFPLQHICMLVDSTAGHSMLSFMDGFSGYNQILMALEDMKKTSFITEWGTYCYRVRPFGLKNARATYQRAATILFHDMMHRDVEVYVDDMIVKSRDRADHLAALQRFFKRI</sequence>
<evidence type="ECO:0000313" key="3">
    <source>
        <dbReference type="Proteomes" id="UP001227230"/>
    </source>
</evidence>
<keyword evidence="3" id="KW-1185">Reference proteome</keyword>
<dbReference type="PANTHER" id="PTHR24559:SF457">
    <property type="entry name" value="RNA-DIRECTED DNA POLYMERASE HOMOLOG"/>
    <property type="match status" value="1"/>
</dbReference>
<feature type="domain" description="Reverse transcriptase" evidence="1">
    <location>
        <begin position="187"/>
        <end position="311"/>
    </location>
</feature>
<dbReference type="Gene3D" id="3.30.70.270">
    <property type="match status" value="1"/>
</dbReference>
<protein>
    <recommendedName>
        <fullName evidence="1">Reverse transcriptase domain-containing protein</fullName>
    </recommendedName>
</protein>
<dbReference type="Pfam" id="PF00078">
    <property type="entry name" value="RVT_1"/>
    <property type="match status" value="1"/>
</dbReference>
<reference evidence="2 3" key="1">
    <citation type="journal article" date="2023" name="Hortic Res">
        <title>The complete reference genome for grapevine (Vitis vinifera L.) genetics and breeding.</title>
        <authorList>
            <person name="Shi X."/>
            <person name="Cao S."/>
            <person name="Wang X."/>
            <person name="Huang S."/>
            <person name="Wang Y."/>
            <person name="Liu Z."/>
            <person name="Liu W."/>
            <person name="Leng X."/>
            <person name="Peng Y."/>
            <person name="Wang N."/>
            <person name="Wang Y."/>
            <person name="Ma Z."/>
            <person name="Xu X."/>
            <person name="Zhang F."/>
            <person name="Xue H."/>
            <person name="Zhong H."/>
            <person name="Wang Y."/>
            <person name="Zhang K."/>
            <person name="Velt A."/>
            <person name="Avia K."/>
            <person name="Holtgrawe D."/>
            <person name="Grimplet J."/>
            <person name="Matus J.T."/>
            <person name="Ware D."/>
            <person name="Wu X."/>
            <person name="Wang H."/>
            <person name="Liu C."/>
            <person name="Fang Y."/>
            <person name="Rustenholz C."/>
            <person name="Cheng Z."/>
            <person name="Xiao H."/>
            <person name="Zhou Y."/>
        </authorList>
    </citation>
    <scope>NUCLEOTIDE SEQUENCE [LARGE SCALE GENOMIC DNA]</scope>
    <source>
        <strain evidence="3">cv. Pinot noir / PN40024</strain>
        <tissue evidence="2">Leaf</tissue>
    </source>
</reference>
<dbReference type="InterPro" id="IPR053134">
    <property type="entry name" value="RNA-dir_DNA_polymerase"/>
</dbReference>
<dbReference type="SUPFAM" id="SSF56672">
    <property type="entry name" value="DNA/RNA polymerases"/>
    <property type="match status" value="1"/>
</dbReference>
<organism evidence="2 3">
    <name type="scientific">Vitis vinifera</name>
    <name type="common">Grape</name>
    <dbReference type="NCBI Taxonomy" id="29760"/>
    <lineage>
        <taxon>Eukaryota</taxon>
        <taxon>Viridiplantae</taxon>
        <taxon>Streptophyta</taxon>
        <taxon>Embryophyta</taxon>
        <taxon>Tracheophyta</taxon>
        <taxon>Spermatophyta</taxon>
        <taxon>Magnoliopsida</taxon>
        <taxon>eudicotyledons</taxon>
        <taxon>Gunneridae</taxon>
        <taxon>Pentapetalae</taxon>
        <taxon>rosids</taxon>
        <taxon>Vitales</taxon>
        <taxon>Vitaceae</taxon>
        <taxon>Viteae</taxon>
        <taxon>Vitis</taxon>
    </lineage>
</organism>
<name>A0ABY9CTT1_VITVI</name>
<dbReference type="Proteomes" id="UP001227230">
    <property type="component" value="Chromosome 11"/>
</dbReference>
<gene>
    <name evidence="2" type="ORF">VitviT2T_017110</name>
</gene>
<proteinExistence type="predicted"/>
<dbReference type="InterPro" id="IPR000477">
    <property type="entry name" value="RT_dom"/>
</dbReference>
<dbReference type="EMBL" id="CP126658">
    <property type="protein sequence ID" value="WJZ98598.1"/>
    <property type="molecule type" value="Genomic_DNA"/>
</dbReference>
<dbReference type="PANTHER" id="PTHR24559">
    <property type="entry name" value="TRANSPOSON TY3-I GAG-POL POLYPROTEIN"/>
    <property type="match status" value="1"/>
</dbReference>